<accession>A0A0H2WBY1</accession>
<dbReference type="HOGENOM" id="CLU_063626_0_3_4"/>
<keyword evidence="3 7" id="KW-1003">Cell membrane</keyword>
<evidence type="ECO:0000256" key="4">
    <source>
        <dbReference type="ARBA" id="ARBA00022692"/>
    </source>
</evidence>
<comment type="subcellular location">
    <subcellularLocation>
        <location evidence="1 7">Cell membrane</location>
        <topology evidence="1 7">Multi-pass membrane protein</topology>
    </subcellularLocation>
</comment>
<dbReference type="GO" id="GO:0006605">
    <property type="term" value="P:protein targeting"/>
    <property type="evidence" value="ECO:0007669"/>
    <property type="project" value="UniProtKB-UniRule"/>
</dbReference>
<dbReference type="PANTHER" id="PTHR30065">
    <property type="entry name" value="FLAGELLAR BIOSYNTHETIC PROTEIN FLIR"/>
    <property type="match status" value="1"/>
</dbReference>
<feature type="transmembrane region" description="Helical" evidence="7">
    <location>
        <begin position="41"/>
        <end position="60"/>
    </location>
</feature>
<organism evidence="8 9">
    <name type="scientific">Burkholderia mallei (strain ATCC 23344)</name>
    <dbReference type="NCBI Taxonomy" id="243160"/>
    <lineage>
        <taxon>Bacteria</taxon>
        <taxon>Pseudomonadati</taxon>
        <taxon>Pseudomonadota</taxon>
        <taxon>Betaproteobacteria</taxon>
        <taxon>Burkholderiales</taxon>
        <taxon>Burkholderiaceae</taxon>
        <taxon>Burkholderia</taxon>
        <taxon>pseudomallei group</taxon>
    </lineage>
</organism>
<keyword evidence="9" id="KW-1185">Reference proteome</keyword>
<dbReference type="PANTHER" id="PTHR30065:SF1">
    <property type="entry name" value="SURFACE PRESENTATION OF ANTIGENS PROTEIN SPAR"/>
    <property type="match status" value="1"/>
</dbReference>
<feature type="transmembrane region" description="Helical" evidence="7">
    <location>
        <begin position="146"/>
        <end position="168"/>
    </location>
</feature>
<keyword evidence="6 7" id="KW-0472">Membrane</keyword>
<evidence type="ECO:0000256" key="5">
    <source>
        <dbReference type="ARBA" id="ARBA00022989"/>
    </source>
</evidence>
<sequence length="256" mass="26857">MPSDTMDVLMQAFYRHAGAIAIAYARVAPVFYLLPFLNDRTIVNGIVKNTIVFAIILGLWPSFAHPPLQGGALAGVALTEAAAGVVLGVALSLPFWVATAVGELIDNQRGATISDSIDPATGVEASALAPFVSLFYAAAFLQQGGMLTIVGALEASYATVPAGALFSVDLPRIGALLTDLVAHGLALAAPVLIVMFVTDALLGLFSRFCPQVNAFSLSLTVKSIVAFAVFHLYFVYAAPHELTALLRVHPFSSLVK</sequence>
<dbReference type="eggNOG" id="COG4791">
    <property type="taxonomic scope" value="Bacteria"/>
</dbReference>
<feature type="transmembrane region" description="Helical" evidence="7">
    <location>
        <begin position="180"/>
        <end position="202"/>
    </location>
</feature>
<dbReference type="KEGG" id="bma:BMAA1534"/>
<evidence type="ECO:0000256" key="2">
    <source>
        <dbReference type="ARBA" id="ARBA00009772"/>
    </source>
</evidence>
<keyword evidence="5 7" id="KW-1133">Transmembrane helix</keyword>
<evidence type="ECO:0000313" key="9">
    <source>
        <dbReference type="Proteomes" id="UP000006693"/>
    </source>
</evidence>
<dbReference type="PRINTS" id="PR00953">
    <property type="entry name" value="TYPE3IMRPROT"/>
</dbReference>
<dbReference type="InterPro" id="IPR006304">
    <property type="entry name" value="T3SS_SpaR/YscT"/>
</dbReference>
<dbReference type="InterPro" id="IPR002010">
    <property type="entry name" value="T3SS_IM_R"/>
</dbReference>
<dbReference type="AlphaFoldDB" id="A0A0H2WBY1"/>
<dbReference type="Pfam" id="PF01311">
    <property type="entry name" value="Bac_export_1"/>
    <property type="match status" value="1"/>
</dbReference>
<evidence type="ECO:0000256" key="1">
    <source>
        <dbReference type="ARBA" id="ARBA00004651"/>
    </source>
</evidence>
<dbReference type="EMBL" id="CP000011">
    <property type="protein sequence ID" value="AAU46004.1"/>
    <property type="molecule type" value="Genomic_DNA"/>
</dbReference>
<comment type="similarity">
    <text evidence="2 7">Belongs to the FliR/MopE/SpaR family.</text>
</comment>
<dbReference type="NCBIfam" id="TIGR01401">
    <property type="entry name" value="fliR_like_III"/>
    <property type="match status" value="1"/>
</dbReference>
<evidence type="ECO:0000313" key="8">
    <source>
        <dbReference type="EMBL" id="AAU46004.1"/>
    </source>
</evidence>
<dbReference type="GO" id="GO:0005886">
    <property type="term" value="C:plasma membrane"/>
    <property type="evidence" value="ECO:0007669"/>
    <property type="project" value="UniProtKB-SubCell"/>
</dbReference>
<reference evidence="8 9" key="1">
    <citation type="journal article" date="2004" name="Proc. Natl. Acad. Sci. U.S.A.">
        <title>Structural flexibility in the Burkholderia mallei genome.</title>
        <authorList>
            <person name="Nierman W.C."/>
            <person name="DeShazer D."/>
            <person name="Kim H.S."/>
            <person name="Tettelin H."/>
            <person name="Nelson K.E."/>
            <person name="Feldblyum T."/>
            <person name="Ulrich R.L."/>
            <person name="Ronning C.M."/>
            <person name="Brinkac L.M."/>
            <person name="Daugherty S.C."/>
            <person name="Davidsen T.D."/>
            <person name="Deboy R.T."/>
            <person name="Dimitrov G."/>
            <person name="Dodson R.J."/>
            <person name="Durkin A.S."/>
            <person name="Gwinn M.L."/>
            <person name="Haft D.H."/>
            <person name="Khouri H."/>
            <person name="Kolonay J.F."/>
            <person name="Madupu R."/>
            <person name="Mohammoud Y."/>
            <person name="Nelson W.C."/>
            <person name="Radune D."/>
            <person name="Romero C.M."/>
            <person name="Sarria S."/>
            <person name="Selengut J."/>
            <person name="Shamblin C."/>
            <person name="Sullivan S.A."/>
            <person name="White O."/>
            <person name="Yu Y."/>
            <person name="Zafar N."/>
            <person name="Zhou L."/>
            <person name="Fraser C.M."/>
        </authorList>
    </citation>
    <scope>NUCLEOTIDE SEQUENCE [LARGE SCALE GENOMIC DNA]</scope>
    <source>
        <strain evidence="8 9">ATCC 23344</strain>
    </source>
</reference>
<evidence type="ECO:0000256" key="3">
    <source>
        <dbReference type="ARBA" id="ARBA00022475"/>
    </source>
</evidence>
<keyword evidence="4 7" id="KW-0812">Transmembrane</keyword>
<feature type="transmembrane region" description="Helical" evidence="7">
    <location>
        <begin position="214"/>
        <end position="236"/>
    </location>
</feature>
<proteinExistence type="inferred from homology"/>
<evidence type="ECO:0000256" key="7">
    <source>
        <dbReference type="RuleBase" id="RU362072"/>
    </source>
</evidence>
<protein>
    <submittedName>
        <fullName evidence="8">Type III secretion system protein BsaY</fullName>
    </submittedName>
</protein>
<dbReference type="PATRIC" id="fig|243160.12.peg.5110"/>
<name>A0A0H2WBY1_BURMA</name>
<evidence type="ECO:0000256" key="6">
    <source>
        <dbReference type="ARBA" id="ARBA00023136"/>
    </source>
</evidence>
<gene>
    <name evidence="8" type="primary">bsaY</name>
    <name evidence="8" type="ordered locus">BMAA1534</name>
</gene>
<feature type="transmembrane region" description="Helical" evidence="7">
    <location>
        <begin position="72"/>
        <end position="97"/>
    </location>
</feature>
<dbReference type="Proteomes" id="UP000006693">
    <property type="component" value="Chromosome 2"/>
</dbReference>
<feature type="transmembrane region" description="Helical" evidence="7">
    <location>
        <begin position="12"/>
        <end position="35"/>
    </location>
</feature>